<keyword evidence="1" id="KW-1133">Transmembrane helix</keyword>
<dbReference type="InterPro" id="IPR025738">
    <property type="entry name" value="BatD"/>
</dbReference>
<reference evidence="3 4" key="1">
    <citation type="submission" date="2020-08" db="EMBL/GenBank/DDBJ databases">
        <title>Genomic Encyclopedia of Type Strains, Phase IV (KMG-IV): sequencing the most valuable type-strain genomes for metagenomic binning, comparative biology and taxonomic classification.</title>
        <authorList>
            <person name="Goeker M."/>
        </authorList>
    </citation>
    <scope>NUCLEOTIDE SEQUENCE [LARGE SCALE GENOMIC DNA]</scope>
    <source>
        <strain evidence="3 4">DSM 105074</strain>
    </source>
</reference>
<keyword evidence="2" id="KW-0732">Signal</keyword>
<keyword evidence="1" id="KW-0472">Membrane</keyword>
<evidence type="ECO:0008006" key="5">
    <source>
        <dbReference type="Google" id="ProtNLM"/>
    </source>
</evidence>
<evidence type="ECO:0000256" key="2">
    <source>
        <dbReference type="SAM" id="SignalP"/>
    </source>
</evidence>
<dbReference type="RefSeq" id="WP_184178145.1">
    <property type="nucleotide sequence ID" value="NZ_JACHGF010000011.1"/>
</dbReference>
<dbReference type="Pfam" id="PF13584">
    <property type="entry name" value="BatD"/>
    <property type="match status" value="1"/>
</dbReference>
<dbReference type="Proteomes" id="UP000557307">
    <property type="component" value="Unassembled WGS sequence"/>
</dbReference>
<dbReference type="PANTHER" id="PTHR40940:SF2">
    <property type="entry name" value="BATD"/>
    <property type="match status" value="1"/>
</dbReference>
<evidence type="ECO:0000313" key="3">
    <source>
        <dbReference type="EMBL" id="MBB5286731.1"/>
    </source>
</evidence>
<evidence type="ECO:0000256" key="1">
    <source>
        <dbReference type="SAM" id="Phobius"/>
    </source>
</evidence>
<proteinExistence type="predicted"/>
<keyword evidence="1" id="KW-0812">Transmembrane</keyword>
<keyword evidence="4" id="KW-1185">Reference proteome</keyword>
<gene>
    <name evidence="3" type="ORF">HNQ92_004892</name>
</gene>
<feature type="chain" id="PRO_5032885309" description="Protein BatD" evidence="2">
    <location>
        <begin position="18"/>
        <end position="464"/>
    </location>
</feature>
<accession>A0A840TS16</accession>
<feature type="signal peptide" evidence="2">
    <location>
        <begin position="1"/>
        <end position="17"/>
    </location>
</feature>
<organism evidence="3 4">
    <name type="scientific">Rhabdobacter roseus</name>
    <dbReference type="NCBI Taxonomy" id="1655419"/>
    <lineage>
        <taxon>Bacteria</taxon>
        <taxon>Pseudomonadati</taxon>
        <taxon>Bacteroidota</taxon>
        <taxon>Cytophagia</taxon>
        <taxon>Cytophagales</taxon>
        <taxon>Cytophagaceae</taxon>
        <taxon>Rhabdobacter</taxon>
    </lineage>
</organism>
<comment type="caution">
    <text evidence="3">The sequence shown here is derived from an EMBL/GenBank/DDBJ whole genome shotgun (WGS) entry which is preliminary data.</text>
</comment>
<sequence length="464" mass="52079">MKLYVYLNIILCFSAYAQQPISDVSVETGDTQLRLDQPFIVSVIVRNSDERPVVSFPEIKGLEKRSASATTTSSTVGGKVVLTQTISQQYFASREGTYEIEGGLVSVNGVKFKLEDLNLTFTAATEANDLAQDSEESEGASVESIEGDIFLALSTTKSSVYIREGFAIRLSLYVAEDAQVDMSFYRLDAQLQAILKKIRPANCWEENVGIEEIIERPVTIQGKKFTEYRMYQAVFFPLTLQAIAFPAISLEMQVLEPGTEGGTRKQSLRKFSAKPAKVLVKELPPHPQKDQVAVGEYRLEERLSEPQVASGESFRYLFKLVGTGNIPALTASEVPASQYFDFYAPDIGQVIRRSYDRVSGEKTFDYFVVAKQKGRFPLGRFFQWIYFDPRRARYDTLRSDKTIEVVGESKIAEGIGQGTLTSIYDNIEQLDTSESTPNYQEITRNLINAVVLVMLVGMVWIFRK</sequence>
<dbReference type="EMBL" id="JACHGF010000011">
    <property type="protein sequence ID" value="MBB5286731.1"/>
    <property type="molecule type" value="Genomic_DNA"/>
</dbReference>
<feature type="transmembrane region" description="Helical" evidence="1">
    <location>
        <begin position="445"/>
        <end position="462"/>
    </location>
</feature>
<protein>
    <recommendedName>
        <fullName evidence="5">Protein BatD</fullName>
    </recommendedName>
</protein>
<name>A0A840TS16_9BACT</name>
<dbReference type="PANTHER" id="PTHR40940">
    <property type="entry name" value="PROTEIN BATD-RELATED"/>
    <property type="match status" value="1"/>
</dbReference>
<dbReference type="AlphaFoldDB" id="A0A840TS16"/>
<evidence type="ECO:0000313" key="4">
    <source>
        <dbReference type="Proteomes" id="UP000557307"/>
    </source>
</evidence>